<evidence type="ECO:0000256" key="3">
    <source>
        <dbReference type="ARBA" id="ARBA00022777"/>
    </source>
</evidence>
<dbReference type="InterPro" id="IPR003964">
    <property type="entry name" value="Carb_kinase"/>
</dbReference>
<name>A0ABY0FL52_9BACT</name>
<dbReference type="RefSeq" id="WP_129605186.1">
    <property type="nucleotide sequence ID" value="NZ_PRLL01000022.1"/>
</dbReference>
<dbReference type="Gene3D" id="3.40.1160.10">
    <property type="entry name" value="Acetylglutamate kinase-like"/>
    <property type="match status" value="1"/>
</dbReference>
<comment type="caution">
    <text evidence="7">The sequence shown here is derived from an EMBL/GenBank/DDBJ whole genome shotgun (WGS) entry which is preliminary data.</text>
</comment>
<evidence type="ECO:0000259" key="6">
    <source>
        <dbReference type="Pfam" id="PF00696"/>
    </source>
</evidence>
<dbReference type="EMBL" id="PRLL01000022">
    <property type="protein sequence ID" value="RYC73213.1"/>
    <property type="molecule type" value="Genomic_DNA"/>
</dbReference>
<dbReference type="Proteomes" id="UP001191004">
    <property type="component" value="Unassembled WGS sequence"/>
</dbReference>
<accession>A0ABY0FL52</accession>
<evidence type="ECO:0000256" key="2">
    <source>
        <dbReference type="ARBA" id="ARBA00022679"/>
    </source>
</evidence>
<dbReference type="InterPro" id="IPR001048">
    <property type="entry name" value="Asp/Glu/Uridylate_kinase"/>
</dbReference>
<keyword evidence="2 5" id="KW-0808">Transferase</keyword>
<feature type="domain" description="Aspartate/glutamate/uridylate kinase" evidence="6">
    <location>
        <begin position="3"/>
        <end position="293"/>
    </location>
</feature>
<dbReference type="PRINTS" id="PR01469">
    <property type="entry name" value="CARBMTKINASE"/>
</dbReference>
<reference evidence="7 8" key="2">
    <citation type="journal article" date="2020" name="Cell Rep.">
        <title>Acquisition and Adaptation of Ultra-small Parasitic Reduced Genome Bacteria to Mammalian Hosts.</title>
        <authorList>
            <person name="McLean J.S."/>
            <person name="Bor B."/>
            <person name="Kerns K.A."/>
            <person name="Liu Q."/>
            <person name="To T.T."/>
            <person name="Solden L."/>
            <person name="Hendrickson E.L."/>
            <person name="Wrighton K."/>
            <person name="Shi W."/>
            <person name="He X."/>
        </authorList>
    </citation>
    <scope>NUCLEOTIDE SEQUENCE [LARGE SCALE GENOMIC DNA]</scope>
    <source>
        <strain evidence="7 8">TM7_KMM_G3_1_HOT_351</strain>
    </source>
</reference>
<reference evidence="7 8" key="1">
    <citation type="journal article" date="2018" name="bioRxiv">
        <title>Evidence of independent acquisition and adaption of ultra-small bacteria to human hosts across the highly diverse yet reduced genomes of the phylum Saccharibacteria.</title>
        <authorList>
            <person name="McLean J.S."/>
            <person name="Bor B."/>
            <person name="To T.T."/>
            <person name="Liu Q."/>
            <person name="Kearns K.A."/>
            <person name="Solden L.M."/>
            <person name="Wrighton K.C."/>
            <person name="He X."/>
            <person name="Shi W."/>
        </authorList>
    </citation>
    <scope>NUCLEOTIDE SEQUENCE [LARGE SCALE GENOMIC DNA]</scope>
    <source>
        <strain evidence="7 8">TM7_KMM_G3_1_HOT_351</strain>
    </source>
</reference>
<comment type="similarity">
    <text evidence="1 5">Belongs to the carbamate kinase family.</text>
</comment>
<keyword evidence="3 5" id="KW-0418">Kinase</keyword>
<protein>
    <recommendedName>
        <fullName evidence="4 5">Carbamate kinase</fullName>
    </recommendedName>
</protein>
<dbReference type="GO" id="GO:0008804">
    <property type="term" value="F:carbamate kinase activity"/>
    <property type="evidence" value="ECO:0007669"/>
    <property type="project" value="UniProtKB-EC"/>
</dbReference>
<dbReference type="NCBIfam" id="NF009007">
    <property type="entry name" value="PRK12352.1"/>
    <property type="match status" value="1"/>
</dbReference>
<dbReference type="PIRSF" id="PIRSF000723">
    <property type="entry name" value="Carbamate_kin"/>
    <property type="match status" value="1"/>
</dbReference>
<keyword evidence="8" id="KW-1185">Reference proteome</keyword>
<evidence type="ECO:0000256" key="5">
    <source>
        <dbReference type="PIRNR" id="PIRNR000723"/>
    </source>
</evidence>
<gene>
    <name evidence="7" type="primary">arcC1</name>
    <name evidence="7" type="ORF">G3KMM_00506</name>
</gene>
<dbReference type="InterPro" id="IPR036393">
    <property type="entry name" value="AceGlu_kinase-like_sf"/>
</dbReference>
<dbReference type="CDD" id="cd04235">
    <property type="entry name" value="AAK_CK"/>
    <property type="match status" value="1"/>
</dbReference>
<dbReference type="PANTHER" id="PTHR30409">
    <property type="entry name" value="CARBAMATE KINASE"/>
    <property type="match status" value="1"/>
</dbReference>
<evidence type="ECO:0000313" key="8">
    <source>
        <dbReference type="Proteomes" id="UP001191004"/>
    </source>
</evidence>
<organism evidence="7 8">
    <name type="scientific">Candidatus Nanosyncoccus nanoralicus</name>
    <dbReference type="NCBI Taxonomy" id="2171996"/>
    <lineage>
        <taxon>Bacteria</taxon>
        <taxon>Candidatus Saccharimonadota</taxon>
        <taxon>Candidatus Nanosyncoccalia</taxon>
        <taxon>Candidatus Nanosyncoccales</taxon>
        <taxon>Candidatus Nanosyncoccaceae</taxon>
        <taxon>Candidatus Nanosyncoccus</taxon>
    </lineage>
</organism>
<dbReference type="NCBIfam" id="TIGR00746">
    <property type="entry name" value="arcC"/>
    <property type="match status" value="1"/>
</dbReference>
<dbReference type="PANTHER" id="PTHR30409:SF1">
    <property type="entry name" value="CARBAMATE KINASE-RELATED"/>
    <property type="match status" value="1"/>
</dbReference>
<dbReference type="SUPFAM" id="SSF53633">
    <property type="entry name" value="Carbamate kinase-like"/>
    <property type="match status" value="1"/>
</dbReference>
<dbReference type="Pfam" id="PF00696">
    <property type="entry name" value="AA_kinase"/>
    <property type="match status" value="1"/>
</dbReference>
<sequence>MAKIVVALGGNALSKDGKATAADQLAVANETASELVKLITAGHTLAIVHGNGPQIGNIILHEEAINTEKTPTMPVDVAGAMSQGQIGYWLQNALRNQLEQLKIKKPIASIVTQVLVSKDDPAFKNPSKPIGPFYTEEEAKKLAKTRGITVKEDAGRGWRKVVPSPMPLSIIESDLIKIAIGNGAVIVAGGGGGIPVYYDQHGRLTGLEAVIDKDFAAEKLAETIDADILLILTAVDNVKVNYKQPDEKTLTELTVDDAFKLIAQGQFAAGSMLPKVEAGVSFVSGANKRVCIITSPEKASKAIEGKAGTRIIAN</sequence>
<evidence type="ECO:0000256" key="1">
    <source>
        <dbReference type="ARBA" id="ARBA00011066"/>
    </source>
</evidence>
<evidence type="ECO:0000313" key="7">
    <source>
        <dbReference type="EMBL" id="RYC73213.1"/>
    </source>
</evidence>
<evidence type="ECO:0000256" key="4">
    <source>
        <dbReference type="NCBIfam" id="TIGR00746"/>
    </source>
</evidence>
<proteinExistence type="inferred from homology"/>